<dbReference type="Gene3D" id="1.25.40.180">
    <property type="match status" value="1"/>
</dbReference>
<feature type="non-terminal residue" evidence="2">
    <location>
        <position position="1"/>
    </location>
</feature>
<organism evidence="2 3">
    <name type="scientific">Suillus discolor</name>
    <dbReference type="NCBI Taxonomy" id="1912936"/>
    <lineage>
        <taxon>Eukaryota</taxon>
        <taxon>Fungi</taxon>
        <taxon>Dikarya</taxon>
        <taxon>Basidiomycota</taxon>
        <taxon>Agaricomycotina</taxon>
        <taxon>Agaricomycetes</taxon>
        <taxon>Agaricomycetidae</taxon>
        <taxon>Boletales</taxon>
        <taxon>Suillineae</taxon>
        <taxon>Suillaceae</taxon>
        <taxon>Suillus</taxon>
    </lineage>
</organism>
<feature type="region of interest" description="Disordered" evidence="1">
    <location>
        <begin position="67"/>
        <end position="95"/>
    </location>
</feature>
<feature type="compositionally biased region" description="Polar residues" evidence="1">
    <location>
        <begin position="71"/>
        <end position="95"/>
    </location>
</feature>
<dbReference type="GeneID" id="64691330"/>
<proteinExistence type="predicted"/>
<dbReference type="InterPro" id="IPR016024">
    <property type="entry name" value="ARM-type_fold"/>
</dbReference>
<dbReference type="Proteomes" id="UP000823399">
    <property type="component" value="Unassembled WGS sequence"/>
</dbReference>
<comment type="caution">
    <text evidence="2">The sequence shown here is derived from an EMBL/GenBank/DDBJ whole genome shotgun (WGS) entry which is preliminary data.</text>
</comment>
<dbReference type="RefSeq" id="XP_041290132.1">
    <property type="nucleotide sequence ID" value="XM_041429071.1"/>
</dbReference>
<gene>
    <name evidence="2" type="ORF">F5147DRAFT_293722</name>
</gene>
<dbReference type="EMBL" id="JABBWM010000048">
    <property type="protein sequence ID" value="KAG2102266.1"/>
    <property type="molecule type" value="Genomic_DNA"/>
</dbReference>
<evidence type="ECO:0000313" key="3">
    <source>
        <dbReference type="Proteomes" id="UP000823399"/>
    </source>
</evidence>
<accession>A0A9P7F1K8</accession>
<name>A0A9P7F1K8_9AGAM</name>
<protein>
    <submittedName>
        <fullName evidence="2">Uncharacterized protein</fullName>
    </submittedName>
</protein>
<sequence length="385" mass="43382">VKVNHTAVALSYPIKWNCTHHRKSTYPLSLSTNLSLHLLAVATTDVELMSQMNQFYQSEASSLGGYKNPNAALSRQSSAGTPDRSLNNSPCSSNTTLVDDEAQARGLKYGKLHQAQVQETVPSVQSINSDLNANAAAFIPNRFVEYGYFPPPAHTPAAWVRILDTGMLAPNIALPTVLAQSGPWSFDTVRDLAQLFCWEILAKANIIDFGPEAAFFAREVRDALKLHHSEWVSTCFVVHLQTAVLEHFKSFWCSLNNPYVISPQQKLEMRRWNVALDFSRFLADLFAFGLIQLPIMHDCLGILLHEMVSVEHVRVVQSMIKRAGPKLWQTADAHERRQEFTRRFMERTALVPDNASLIGREDSVRRVITVCAILLDSFYRIKTYH</sequence>
<keyword evidence="3" id="KW-1185">Reference proteome</keyword>
<dbReference type="OrthoDB" id="3071225at2759"/>
<dbReference type="SUPFAM" id="SSF48371">
    <property type="entry name" value="ARM repeat"/>
    <property type="match status" value="1"/>
</dbReference>
<dbReference type="AlphaFoldDB" id="A0A9P7F1K8"/>
<evidence type="ECO:0000313" key="2">
    <source>
        <dbReference type="EMBL" id="KAG2102266.1"/>
    </source>
</evidence>
<evidence type="ECO:0000256" key="1">
    <source>
        <dbReference type="SAM" id="MobiDB-lite"/>
    </source>
</evidence>
<reference evidence="2" key="1">
    <citation type="journal article" date="2020" name="New Phytol.">
        <title>Comparative genomics reveals dynamic genome evolution in host specialist ectomycorrhizal fungi.</title>
        <authorList>
            <person name="Lofgren L.A."/>
            <person name="Nguyen N.H."/>
            <person name="Vilgalys R."/>
            <person name="Ruytinx J."/>
            <person name="Liao H.L."/>
            <person name="Branco S."/>
            <person name="Kuo A."/>
            <person name="LaButti K."/>
            <person name="Lipzen A."/>
            <person name="Andreopoulos W."/>
            <person name="Pangilinan J."/>
            <person name="Riley R."/>
            <person name="Hundley H."/>
            <person name="Na H."/>
            <person name="Barry K."/>
            <person name="Grigoriev I.V."/>
            <person name="Stajich J.E."/>
            <person name="Kennedy P.G."/>
        </authorList>
    </citation>
    <scope>NUCLEOTIDE SEQUENCE</scope>
    <source>
        <strain evidence="2">FC423</strain>
    </source>
</reference>